<dbReference type="InterPro" id="IPR020846">
    <property type="entry name" value="MFS_dom"/>
</dbReference>
<evidence type="ECO:0000256" key="6">
    <source>
        <dbReference type="ARBA" id="ARBA00023136"/>
    </source>
</evidence>
<feature type="transmembrane region" description="Helical" evidence="8">
    <location>
        <begin position="170"/>
        <end position="191"/>
    </location>
</feature>
<dbReference type="NCBIfam" id="TIGR00879">
    <property type="entry name" value="SP"/>
    <property type="match status" value="1"/>
</dbReference>
<feature type="transmembrane region" description="Helical" evidence="8">
    <location>
        <begin position="314"/>
        <end position="336"/>
    </location>
</feature>
<dbReference type="Proteomes" id="UP000014074">
    <property type="component" value="Unassembled WGS sequence"/>
</dbReference>
<feature type="transmembrane region" description="Helical" evidence="8">
    <location>
        <begin position="250"/>
        <end position="269"/>
    </location>
</feature>
<evidence type="ECO:0000259" key="9">
    <source>
        <dbReference type="PROSITE" id="PS50850"/>
    </source>
</evidence>
<evidence type="ECO:0000256" key="7">
    <source>
        <dbReference type="RuleBase" id="RU003346"/>
    </source>
</evidence>
<feature type="transmembrane region" description="Helical" evidence="8">
    <location>
        <begin position="72"/>
        <end position="90"/>
    </location>
</feature>
<dbReference type="eggNOG" id="KOG0254">
    <property type="taxonomic scope" value="Eukaryota"/>
</dbReference>
<dbReference type="OrthoDB" id="6612291at2759"/>
<feature type="transmembrane region" description="Helical" evidence="8">
    <location>
        <begin position="44"/>
        <end position="65"/>
    </location>
</feature>
<proteinExistence type="inferred from homology"/>
<evidence type="ECO:0000313" key="11">
    <source>
        <dbReference type="Proteomes" id="UP000014074"/>
    </source>
</evidence>
<gene>
    <name evidence="10" type="ORF">UCRPA7_98</name>
</gene>
<feature type="domain" description="Major facilitator superfamily (MFS) profile" evidence="9">
    <location>
        <begin position="1"/>
        <end position="437"/>
    </location>
</feature>
<accession>R8BYB7</accession>
<dbReference type="Pfam" id="PF00083">
    <property type="entry name" value="Sugar_tr"/>
    <property type="match status" value="1"/>
</dbReference>
<sequence length="475" mass="51745">MFFICIMWGFDGLAGGVVVSIAEFRQDYGTAYDGDYVVDANWQLGFQAATLFGLIFGGFVAGVLIDRFGRQPVIFGAYLVSIGGVFLQVFSKDLAQFFGGKILTGIPLGVFTTAAPPYASEMAPLAIRGSITAGMNFAIVVGQLIGYGVMRQSSYYGDARAYKVLFATQWGFAVVGLAILPFFPESPYWLIAHKRLDKARKNLEKLHSPDYDFDGQVAEIQDSLSLQTQHSESQGGLLECFGKVSWKRTLVATSMFFIQNACGSVWVIGYMSYYFQLAGMSASKSFDTTVGLCGVMVVGNMCGWFFVDWFGRRATALYGCIALTITLFLIGILSVINAPGAIWGQVVFMAVWSFVYQGTIGAVAWPIAAEAPTSRLRAPTQALATMMNGLSSCIWSVSLPYAINPDQGNLGGKIAFIFGSVLVAASIFIFFMIPETKGRTYIEIDELWARAISPRKFKQTELVVVPSEELKGATD</sequence>
<feature type="transmembrane region" description="Helical" evidence="8">
    <location>
        <begin position="102"/>
        <end position="119"/>
    </location>
</feature>
<dbReference type="EMBL" id="KB932777">
    <property type="protein sequence ID" value="EOO04371.1"/>
    <property type="molecule type" value="Genomic_DNA"/>
</dbReference>
<dbReference type="InterPro" id="IPR005829">
    <property type="entry name" value="Sugar_transporter_CS"/>
</dbReference>
<dbReference type="KEGG" id="tmn:UCRPA7_98"/>
<dbReference type="PROSITE" id="PS00217">
    <property type="entry name" value="SUGAR_TRANSPORT_2"/>
    <property type="match status" value="1"/>
</dbReference>
<dbReference type="GO" id="GO:0005351">
    <property type="term" value="F:carbohydrate:proton symporter activity"/>
    <property type="evidence" value="ECO:0007669"/>
    <property type="project" value="TreeGrafter"/>
</dbReference>
<protein>
    <submittedName>
        <fullName evidence="10">Putative maltose permease protein</fullName>
    </submittedName>
</protein>
<comment type="subcellular location">
    <subcellularLocation>
        <location evidence="1">Membrane</location>
        <topology evidence="1">Multi-pass membrane protein</topology>
    </subcellularLocation>
</comment>
<evidence type="ECO:0000256" key="4">
    <source>
        <dbReference type="ARBA" id="ARBA00022692"/>
    </source>
</evidence>
<evidence type="ECO:0000256" key="1">
    <source>
        <dbReference type="ARBA" id="ARBA00004141"/>
    </source>
</evidence>
<dbReference type="PANTHER" id="PTHR48022">
    <property type="entry name" value="PLASTIDIC GLUCOSE TRANSPORTER 4"/>
    <property type="match status" value="1"/>
</dbReference>
<dbReference type="InterPro" id="IPR003663">
    <property type="entry name" value="Sugar/inositol_transpt"/>
</dbReference>
<comment type="similarity">
    <text evidence="2 7">Belongs to the major facilitator superfamily. Sugar transporter (TC 2.A.1.1) family.</text>
</comment>
<keyword evidence="3 7" id="KW-0813">Transport</keyword>
<evidence type="ECO:0000256" key="3">
    <source>
        <dbReference type="ARBA" id="ARBA00022448"/>
    </source>
</evidence>
<dbReference type="GeneID" id="19329918"/>
<evidence type="ECO:0000256" key="2">
    <source>
        <dbReference type="ARBA" id="ARBA00010992"/>
    </source>
</evidence>
<dbReference type="FunFam" id="1.20.1250.20:FF:000078">
    <property type="entry name" value="MFS maltose transporter, putative"/>
    <property type="match status" value="1"/>
</dbReference>
<dbReference type="PANTHER" id="PTHR48022:SF56">
    <property type="entry name" value="MAJOR FACILITATOR SUPERFAMILY (MFS) PROFILE DOMAIN-CONTAINING PROTEIN-RELATED"/>
    <property type="match status" value="1"/>
</dbReference>
<dbReference type="HOGENOM" id="CLU_001265_11_5_1"/>
<feature type="transmembrane region" description="Helical" evidence="8">
    <location>
        <begin position="289"/>
        <end position="307"/>
    </location>
</feature>
<dbReference type="SUPFAM" id="SSF103473">
    <property type="entry name" value="MFS general substrate transporter"/>
    <property type="match status" value="1"/>
</dbReference>
<reference evidence="11" key="1">
    <citation type="journal article" date="2013" name="Genome Announc.">
        <title>Draft genome sequence of the ascomycete Phaeoacremonium aleophilum strain UCR-PA7, a causal agent of the esca disease complex in grapevines.</title>
        <authorList>
            <person name="Blanco-Ulate B."/>
            <person name="Rolshausen P."/>
            <person name="Cantu D."/>
        </authorList>
    </citation>
    <scope>NUCLEOTIDE SEQUENCE [LARGE SCALE GENOMIC DNA]</scope>
    <source>
        <strain evidence="11">UCR-PA7</strain>
    </source>
</reference>
<keyword evidence="4 8" id="KW-0812">Transmembrane</keyword>
<feature type="transmembrane region" description="Helical" evidence="8">
    <location>
        <begin position="131"/>
        <end position="150"/>
    </location>
</feature>
<evidence type="ECO:0000256" key="8">
    <source>
        <dbReference type="SAM" id="Phobius"/>
    </source>
</evidence>
<dbReference type="GO" id="GO:0016020">
    <property type="term" value="C:membrane"/>
    <property type="evidence" value="ECO:0007669"/>
    <property type="project" value="UniProtKB-SubCell"/>
</dbReference>
<keyword evidence="5 8" id="KW-1133">Transmembrane helix</keyword>
<feature type="transmembrane region" description="Helical" evidence="8">
    <location>
        <begin position="342"/>
        <end position="368"/>
    </location>
</feature>
<dbReference type="PROSITE" id="PS50850">
    <property type="entry name" value="MFS"/>
    <property type="match status" value="1"/>
</dbReference>
<dbReference type="InterPro" id="IPR050360">
    <property type="entry name" value="MFS_Sugar_Transporters"/>
</dbReference>
<dbReference type="AlphaFoldDB" id="R8BYB7"/>
<evidence type="ECO:0000256" key="5">
    <source>
        <dbReference type="ARBA" id="ARBA00022989"/>
    </source>
</evidence>
<keyword evidence="6 8" id="KW-0472">Membrane</keyword>
<organism evidence="10 11">
    <name type="scientific">Phaeoacremonium minimum (strain UCR-PA7)</name>
    <name type="common">Esca disease fungus</name>
    <name type="synonym">Togninia minima</name>
    <dbReference type="NCBI Taxonomy" id="1286976"/>
    <lineage>
        <taxon>Eukaryota</taxon>
        <taxon>Fungi</taxon>
        <taxon>Dikarya</taxon>
        <taxon>Ascomycota</taxon>
        <taxon>Pezizomycotina</taxon>
        <taxon>Sordariomycetes</taxon>
        <taxon>Sordariomycetidae</taxon>
        <taxon>Togniniales</taxon>
        <taxon>Togniniaceae</taxon>
        <taxon>Phaeoacremonium</taxon>
    </lineage>
</organism>
<dbReference type="RefSeq" id="XP_007910884.1">
    <property type="nucleotide sequence ID" value="XM_007912693.1"/>
</dbReference>
<name>R8BYB7_PHAM7</name>
<feature type="transmembrane region" description="Helical" evidence="8">
    <location>
        <begin position="380"/>
        <end position="402"/>
    </location>
</feature>
<dbReference type="Gene3D" id="1.20.1250.20">
    <property type="entry name" value="MFS general substrate transporter like domains"/>
    <property type="match status" value="1"/>
</dbReference>
<keyword evidence="11" id="KW-1185">Reference proteome</keyword>
<feature type="transmembrane region" description="Helical" evidence="8">
    <location>
        <begin position="414"/>
        <end position="433"/>
    </location>
</feature>
<evidence type="ECO:0000313" key="10">
    <source>
        <dbReference type="EMBL" id="EOO04371.1"/>
    </source>
</evidence>
<dbReference type="InterPro" id="IPR005828">
    <property type="entry name" value="MFS_sugar_transport-like"/>
</dbReference>
<dbReference type="InterPro" id="IPR036259">
    <property type="entry name" value="MFS_trans_sf"/>
</dbReference>